<gene>
    <name evidence="2" type="ORF">GK108_05315</name>
</gene>
<evidence type="ECO:0000313" key="3">
    <source>
        <dbReference type="Proteomes" id="UP000474175"/>
    </source>
</evidence>
<keyword evidence="1" id="KW-0472">Membrane</keyword>
<dbReference type="RefSeq" id="WP_163944015.1">
    <property type="nucleotide sequence ID" value="NZ_JAAFZH010000002.1"/>
</dbReference>
<keyword evidence="1" id="KW-0812">Transmembrane</keyword>
<feature type="transmembrane region" description="Helical" evidence="1">
    <location>
        <begin position="36"/>
        <end position="54"/>
    </location>
</feature>
<sequence length="218" mass="25705">MWLLLRRAIDYLDTVPPFLLIILAITTLRWKRRDFILYYLCSQFLFNGYANWLNELKLDNLYAYSLNFSWSHYILSLYFFDLYKTASWKKLIVGAVALFQFVSVFSIEPATAQITFDSVSFGLISLLITLLSLYYYASQLSGQPRENILNVSDFWYVNGIFTYYASNFFIFLTFNTLISKQYADLAIIWRVHNIVFLVMCIYFFIGLQCRRSAGIFKS</sequence>
<keyword evidence="1" id="KW-1133">Transmembrane helix</keyword>
<feature type="transmembrane region" description="Helical" evidence="1">
    <location>
        <begin position="187"/>
        <end position="207"/>
    </location>
</feature>
<proteinExistence type="predicted"/>
<dbReference type="AlphaFoldDB" id="A0A6L9L196"/>
<dbReference type="EMBL" id="JAAFZH010000002">
    <property type="protein sequence ID" value="NDU94284.1"/>
    <property type="molecule type" value="Genomic_DNA"/>
</dbReference>
<evidence type="ECO:0000256" key="1">
    <source>
        <dbReference type="SAM" id="Phobius"/>
    </source>
</evidence>
<protein>
    <submittedName>
        <fullName evidence="2">Uncharacterized protein</fullName>
    </submittedName>
</protein>
<organism evidence="2 3">
    <name type="scientific">Spirosoma terrae</name>
    <dbReference type="NCBI Taxonomy" id="1968276"/>
    <lineage>
        <taxon>Bacteria</taxon>
        <taxon>Pseudomonadati</taxon>
        <taxon>Bacteroidota</taxon>
        <taxon>Cytophagia</taxon>
        <taxon>Cytophagales</taxon>
        <taxon>Cytophagaceae</taxon>
        <taxon>Spirosoma</taxon>
    </lineage>
</organism>
<feature type="transmembrane region" description="Helical" evidence="1">
    <location>
        <begin position="86"/>
        <end position="107"/>
    </location>
</feature>
<feature type="transmembrane region" description="Helical" evidence="1">
    <location>
        <begin position="114"/>
        <end position="135"/>
    </location>
</feature>
<comment type="caution">
    <text evidence="2">The sequence shown here is derived from an EMBL/GenBank/DDBJ whole genome shotgun (WGS) entry which is preliminary data.</text>
</comment>
<keyword evidence="3" id="KW-1185">Reference proteome</keyword>
<name>A0A6L9L196_9BACT</name>
<feature type="transmembrane region" description="Helical" evidence="1">
    <location>
        <begin position="155"/>
        <end position="175"/>
    </location>
</feature>
<dbReference type="Proteomes" id="UP000474175">
    <property type="component" value="Unassembled WGS sequence"/>
</dbReference>
<reference evidence="2 3" key="1">
    <citation type="submission" date="2020-02" db="EMBL/GenBank/DDBJ databases">
        <title>Draft genome sequence of two Spirosoma agri KCTC 52727 and Spirosoma terrae KCTC 52035.</title>
        <authorList>
            <person name="Rojas J."/>
            <person name="Ambika Manirajan B."/>
            <person name="Suarez C."/>
            <person name="Ratering S."/>
            <person name="Schnell S."/>
        </authorList>
    </citation>
    <scope>NUCLEOTIDE SEQUENCE [LARGE SCALE GENOMIC DNA]</scope>
    <source>
        <strain evidence="2 3">KCTC 52035</strain>
    </source>
</reference>
<evidence type="ECO:0000313" key="2">
    <source>
        <dbReference type="EMBL" id="NDU94284.1"/>
    </source>
</evidence>
<accession>A0A6L9L196</accession>
<feature type="transmembrane region" description="Helical" evidence="1">
    <location>
        <begin position="61"/>
        <end position="80"/>
    </location>
</feature>